<evidence type="ECO:0000256" key="1">
    <source>
        <dbReference type="SAM" id="MobiDB-lite"/>
    </source>
</evidence>
<protein>
    <submittedName>
        <fullName evidence="2">Uncharacterized protein</fullName>
    </submittedName>
</protein>
<feature type="region of interest" description="Disordered" evidence="1">
    <location>
        <begin position="1"/>
        <end position="32"/>
    </location>
</feature>
<evidence type="ECO:0000313" key="2">
    <source>
        <dbReference type="EMBL" id="OXU22544.1"/>
    </source>
</evidence>
<comment type="caution">
    <text evidence="2">The sequence shown here is derived from an EMBL/GenBank/DDBJ whole genome shotgun (WGS) entry which is preliminary data.</text>
</comment>
<sequence length="100" mass="11213">MRQREFRESSKSTSTSVGGASARRHDKAAGAFEGQILEEVDEEEEEIENEPGESTPALEALRLACAEAQQQQQQQQQQQLVTESKYSSMVQFRAPDIIEL</sequence>
<dbReference type="AlphaFoldDB" id="A0A232EW12"/>
<proteinExistence type="predicted"/>
<dbReference type="Proteomes" id="UP000215335">
    <property type="component" value="Unassembled WGS sequence"/>
</dbReference>
<gene>
    <name evidence="2" type="ORF">TSAR_009006</name>
</gene>
<accession>A0A232EW12</accession>
<dbReference type="EMBL" id="NNAY01001925">
    <property type="protein sequence ID" value="OXU22544.1"/>
    <property type="molecule type" value="Genomic_DNA"/>
</dbReference>
<reference evidence="2 3" key="1">
    <citation type="journal article" date="2017" name="Curr. Biol.">
        <title>The Evolution of Venom by Co-option of Single-Copy Genes.</title>
        <authorList>
            <person name="Martinson E.O."/>
            <person name="Mrinalini"/>
            <person name="Kelkar Y.D."/>
            <person name="Chang C.H."/>
            <person name="Werren J.H."/>
        </authorList>
    </citation>
    <scope>NUCLEOTIDE SEQUENCE [LARGE SCALE GENOMIC DNA]</scope>
    <source>
        <strain evidence="2 3">Alberta</strain>
        <tissue evidence="2">Whole body</tissue>
    </source>
</reference>
<feature type="compositionally biased region" description="Basic and acidic residues" evidence="1">
    <location>
        <begin position="1"/>
        <end position="10"/>
    </location>
</feature>
<name>A0A232EW12_9HYME</name>
<organism evidence="2 3">
    <name type="scientific">Trichomalopsis sarcophagae</name>
    <dbReference type="NCBI Taxonomy" id="543379"/>
    <lineage>
        <taxon>Eukaryota</taxon>
        <taxon>Metazoa</taxon>
        <taxon>Ecdysozoa</taxon>
        <taxon>Arthropoda</taxon>
        <taxon>Hexapoda</taxon>
        <taxon>Insecta</taxon>
        <taxon>Pterygota</taxon>
        <taxon>Neoptera</taxon>
        <taxon>Endopterygota</taxon>
        <taxon>Hymenoptera</taxon>
        <taxon>Apocrita</taxon>
        <taxon>Proctotrupomorpha</taxon>
        <taxon>Chalcidoidea</taxon>
        <taxon>Pteromalidae</taxon>
        <taxon>Pteromalinae</taxon>
        <taxon>Trichomalopsis</taxon>
    </lineage>
</organism>
<keyword evidence="3" id="KW-1185">Reference proteome</keyword>
<evidence type="ECO:0000313" key="3">
    <source>
        <dbReference type="Proteomes" id="UP000215335"/>
    </source>
</evidence>